<proteinExistence type="predicted"/>
<reference evidence="2 3" key="1">
    <citation type="submission" date="2020-04" db="EMBL/GenBank/DDBJ databases">
        <title>Chromosome-level genome assembly of a cyprinid fish Onychostoma macrolepis by integration of Nanopore Sequencing, Bionano and Hi-C technology.</title>
        <authorList>
            <person name="Wang D."/>
        </authorList>
    </citation>
    <scope>NUCLEOTIDE SEQUENCE [LARGE SCALE GENOMIC DNA]</scope>
    <source>
        <strain evidence="2">SWU-2019</strain>
        <tissue evidence="2">Muscle</tissue>
    </source>
</reference>
<protein>
    <submittedName>
        <fullName evidence="2">Uncharacterized protein</fullName>
    </submittedName>
</protein>
<feature type="region of interest" description="Disordered" evidence="1">
    <location>
        <begin position="95"/>
        <end position="121"/>
    </location>
</feature>
<evidence type="ECO:0000313" key="3">
    <source>
        <dbReference type="Proteomes" id="UP000579812"/>
    </source>
</evidence>
<sequence length="264" mass="30238">MLVATSMGFVTGSYISSSLPDEHGMSNFISLSRRKRHNERERSLANAQRRQSLQLERTLHALDVQYQRELAGVQGAQQELRRSLDRLRERSAIKRPVLSLPPTSKNRSSSNQTKQTPSQSCCPNHIVCSICNLRLRLADALTRRFTPSLWTMYTCPLTSFHSEEIYYMPRFVQQLPQTPVISVKAMMVQVAEHTFVVDEVALEWLVQAPPQHVGMMLSQLQKGVTSKKENDDVRSDIHQLPLEEYLESEVYQFDQMTSVGMDLQ</sequence>
<organism evidence="2 3">
    <name type="scientific">Onychostoma macrolepis</name>
    <dbReference type="NCBI Taxonomy" id="369639"/>
    <lineage>
        <taxon>Eukaryota</taxon>
        <taxon>Metazoa</taxon>
        <taxon>Chordata</taxon>
        <taxon>Craniata</taxon>
        <taxon>Vertebrata</taxon>
        <taxon>Euteleostomi</taxon>
        <taxon>Actinopterygii</taxon>
        <taxon>Neopterygii</taxon>
        <taxon>Teleostei</taxon>
        <taxon>Ostariophysi</taxon>
        <taxon>Cypriniformes</taxon>
        <taxon>Cyprinidae</taxon>
        <taxon>Acrossocheilinae</taxon>
        <taxon>Onychostoma</taxon>
    </lineage>
</organism>
<dbReference type="EMBL" id="JAAMOB010000004">
    <property type="protein sequence ID" value="KAF4114755.1"/>
    <property type="molecule type" value="Genomic_DNA"/>
</dbReference>
<name>A0A7J6D6V6_9TELE</name>
<evidence type="ECO:0000256" key="1">
    <source>
        <dbReference type="SAM" id="MobiDB-lite"/>
    </source>
</evidence>
<dbReference type="AlphaFoldDB" id="A0A7J6D6V6"/>
<keyword evidence="3" id="KW-1185">Reference proteome</keyword>
<evidence type="ECO:0000313" key="2">
    <source>
        <dbReference type="EMBL" id="KAF4114755.1"/>
    </source>
</evidence>
<comment type="caution">
    <text evidence="2">The sequence shown here is derived from an EMBL/GenBank/DDBJ whole genome shotgun (WGS) entry which is preliminary data.</text>
</comment>
<accession>A0A7J6D6V6</accession>
<feature type="compositionally biased region" description="Polar residues" evidence="1">
    <location>
        <begin position="101"/>
        <end position="121"/>
    </location>
</feature>
<dbReference type="Proteomes" id="UP000579812">
    <property type="component" value="Unassembled WGS sequence"/>
</dbReference>
<gene>
    <name evidence="2" type="ORF">G5714_004978</name>
</gene>